<dbReference type="AlphaFoldDB" id="A1B0B1"/>
<dbReference type="InterPro" id="IPR036514">
    <property type="entry name" value="SGNH_hydro_sf"/>
</dbReference>
<dbReference type="EnsemblBacteria" id="ABL68955">
    <property type="protein sequence ID" value="ABL68955"/>
    <property type="gene ID" value="Pden_0843"/>
</dbReference>
<name>A1B0B1_PARDP</name>
<gene>
    <name evidence="1" type="ordered locus">Pden_0843</name>
</gene>
<organism evidence="1 2">
    <name type="scientific">Paracoccus denitrificans (strain Pd 1222)</name>
    <dbReference type="NCBI Taxonomy" id="318586"/>
    <lineage>
        <taxon>Bacteria</taxon>
        <taxon>Pseudomonadati</taxon>
        <taxon>Pseudomonadota</taxon>
        <taxon>Alphaproteobacteria</taxon>
        <taxon>Rhodobacterales</taxon>
        <taxon>Paracoccaceae</taxon>
        <taxon>Paracoccus</taxon>
    </lineage>
</organism>
<dbReference type="Proteomes" id="UP000000361">
    <property type="component" value="Chromosome 1"/>
</dbReference>
<dbReference type="EMBL" id="CP000489">
    <property type="protein sequence ID" value="ABL68955.1"/>
    <property type="molecule type" value="Genomic_DNA"/>
</dbReference>
<dbReference type="HOGENOM" id="CLU_893956_0_0_5"/>
<dbReference type="GO" id="GO:0016788">
    <property type="term" value="F:hydrolase activity, acting on ester bonds"/>
    <property type="evidence" value="ECO:0007669"/>
    <property type="project" value="UniProtKB-ARBA"/>
</dbReference>
<accession>A1B0B1</accession>
<dbReference type="Gene3D" id="3.40.50.1110">
    <property type="entry name" value="SGNH hydrolase"/>
    <property type="match status" value="1"/>
</dbReference>
<dbReference type="STRING" id="318586.Pden_0843"/>
<sequence>MTGVMQFLIESVSAFYIGHSLVSPTLPGMMKHLLEEPVEMQILNGAPLEVQWKEAGHAQGVNGREWLPGHAVEALVITERVPLAPALEYHDSLGYATKWVDLARQSNPDVKPYLYQTWDYIEPGPTKPWRDRIVADLPLWRSIVDHVNRDLPQGAEPMRLVPAGLGMVRLHDAIEAGDIPGARSIRDFFDDDIHPSEARGHYYIAMIHYATLTGKSPVGLTNQIPGDGGPYPAVPKDQAAALQELAWQVAQEFGGS</sequence>
<reference evidence="2" key="1">
    <citation type="submission" date="2006-12" db="EMBL/GenBank/DDBJ databases">
        <title>Complete sequence of chromosome 1 of Paracoccus denitrificans PD1222.</title>
        <authorList>
            <person name="Copeland A."/>
            <person name="Lucas S."/>
            <person name="Lapidus A."/>
            <person name="Barry K."/>
            <person name="Detter J.C."/>
            <person name="Glavina del Rio T."/>
            <person name="Hammon N."/>
            <person name="Israni S."/>
            <person name="Dalin E."/>
            <person name="Tice H."/>
            <person name="Pitluck S."/>
            <person name="Munk A.C."/>
            <person name="Brettin T."/>
            <person name="Bruce D."/>
            <person name="Han C."/>
            <person name="Tapia R."/>
            <person name="Gilna P."/>
            <person name="Schmutz J."/>
            <person name="Larimer F."/>
            <person name="Land M."/>
            <person name="Hauser L."/>
            <person name="Kyrpides N."/>
            <person name="Lykidis A."/>
            <person name="Spiro S."/>
            <person name="Richardson D.J."/>
            <person name="Moir J.W.B."/>
            <person name="Ferguson S.J."/>
            <person name="van Spanning R.J.M."/>
            <person name="Richardson P."/>
        </authorList>
    </citation>
    <scope>NUCLEOTIDE SEQUENCE [LARGE SCALE GENOMIC DNA]</scope>
    <source>
        <strain evidence="2">Pd 1222</strain>
    </source>
</reference>
<proteinExistence type="predicted"/>
<protein>
    <recommendedName>
        <fullName evidence="3">SGNH/GDSL hydrolase family protein</fullName>
    </recommendedName>
</protein>
<dbReference type="eggNOG" id="ENOG5032VYB">
    <property type="taxonomic scope" value="Bacteria"/>
</dbReference>
<evidence type="ECO:0000313" key="2">
    <source>
        <dbReference type="Proteomes" id="UP000000361"/>
    </source>
</evidence>
<dbReference type="KEGG" id="pde:Pden_0843"/>
<evidence type="ECO:0000313" key="1">
    <source>
        <dbReference type="EMBL" id="ABL68955.1"/>
    </source>
</evidence>
<keyword evidence="2" id="KW-1185">Reference proteome</keyword>
<evidence type="ECO:0008006" key="3">
    <source>
        <dbReference type="Google" id="ProtNLM"/>
    </source>
</evidence>